<evidence type="ECO:0000259" key="3">
    <source>
        <dbReference type="PROSITE" id="PS51977"/>
    </source>
</evidence>
<dbReference type="InterPro" id="IPR036420">
    <property type="entry name" value="BRCT_dom_sf"/>
</dbReference>
<dbReference type="CDD" id="cd00027">
    <property type="entry name" value="BRCT"/>
    <property type="match status" value="1"/>
</dbReference>
<accession>A0A7H8R8N2</accession>
<dbReference type="PROSITE" id="PS51977">
    <property type="entry name" value="WGR"/>
    <property type="match status" value="1"/>
</dbReference>
<dbReference type="Gene3D" id="3.40.50.10190">
    <property type="entry name" value="BRCT domain"/>
    <property type="match status" value="1"/>
</dbReference>
<dbReference type="RefSeq" id="XP_035348442.1">
    <property type="nucleotide sequence ID" value="XM_035492549.1"/>
</dbReference>
<dbReference type="EMBL" id="CP055902">
    <property type="protein sequence ID" value="QKX62268.1"/>
    <property type="molecule type" value="Genomic_DNA"/>
</dbReference>
<name>A0A7H8R8N2_TALRU</name>
<dbReference type="SMART" id="SM00292">
    <property type="entry name" value="BRCT"/>
    <property type="match status" value="1"/>
</dbReference>
<keyword evidence="5" id="KW-1185">Reference proteome</keyword>
<dbReference type="InterPro" id="IPR001357">
    <property type="entry name" value="BRCT_dom"/>
</dbReference>
<dbReference type="OrthoDB" id="342264at2759"/>
<reference evidence="5" key="1">
    <citation type="submission" date="2020-06" db="EMBL/GenBank/DDBJ databases">
        <title>A chromosome-scale genome assembly of Talaromyces rugulosus W13939.</title>
        <authorList>
            <person name="Wang B."/>
            <person name="Guo L."/>
            <person name="Ye K."/>
            <person name="Wang L."/>
        </authorList>
    </citation>
    <scope>NUCLEOTIDE SEQUENCE [LARGE SCALE GENOMIC DNA]</scope>
    <source>
        <strain evidence="5">W13939</strain>
    </source>
</reference>
<evidence type="ECO:0000259" key="2">
    <source>
        <dbReference type="PROSITE" id="PS50172"/>
    </source>
</evidence>
<dbReference type="Proteomes" id="UP000509510">
    <property type="component" value="Chromosome V"/>
</dbReference>
<dbReference type="InterPro" id="IPR036930">
    <property type="entry name" value="WGR_dom_sf"/>
</dbReference>
<dbReference type="PROSITE" id="PS50172">
    <property type="entry name" value="BRCT"/>
    <property type="match status" value="1"/>
</dbReference>
<dbReference type="Pfam" id="PF12738">
    <property type="entry name" value="PTCB-BRCT"/>
    <property type="match status" value="1"/>
</dbReference>
<gene>
    <name evidence="4" type="ORF">TRUGW13939_09427</name>
</gene>
<feature type="region of interest" description="Disordered" evidence="1">
    <location>
        <begin position="102"/>
        <end position="130"/>
    </location>
</feature>
<protein>
    <submittedName>
        <fullName evidence="4">Uncharacterized protein</fullName>
    </submittedName>
</protein>
<organism evidence="4 5">
    <name type="scientific">Talaromyces rugulosus</name>
    <name type="common">Penicillium rugulosum</name>
    <dbReference type="NCBI Taxonomy" id="121627"/>
    <lineage>
        <taxon>Eukaryota</taxon>
        <taxon>Fungi</taxon>
        <taxon>Dikarya</taxon>
        <taxon>Ascomycota</taxon>
        <taxon>Pezizomycotina</taxon>
        <taxon>Eurotiomycetes</taxon>
        <taxon>Eurotiomycetidae</taxon>
        <taxon>Eurotiales</taxon>
        <taxon>Trichocomaceae</taxon>
        <taxon>Talaromyces</taxon>
        <taxon>Talaromyces sect. Islandici</taxon>
    </lineage>
</organism>
<feature type="domain" description="WGR" evidence="3">
    <location>
        <begin position="136"/>
        <end position="238"/>
    </location>
</feature>
<evidence type="ECO:0000313" key="4">
    <source>
        <dbReference type="EMBL" id="QKX62268.1"/>
    </source>
</evidence>
<dbReference type="GeneID" id="55996910"/>
<evidence type="ECO:0000313" key="5">
    <source>
        <dbReference type="Proteomes" id="UP000509510"/>
    </source>
</evidence>
<sequence length="277" mass="31211">MGKGFKDIHISFVGSHEYSDKIPQWVKAHGGTFSREMNENVTHLIASETAVKKNVHAVRQARDLHINLVNYDWLEDSLLAKPVRPIRVGPYLWDRIQKEKPEKAEKLEKQKGKPGRKPGQKNAPKQGGEVDAEEVGYHLYVDDTSGSTYDATLVRSYLAKTRIFKETFVIAVYETNDVPKKYTTFVKHSRARASHKDILAPRGSTLAFATFTFEKFFKMKTGLEWKDRFDDSKVPPEAGTVGDGGPIKPEGGWFVFKRPGGIMGSLNVDAERKVSTE</sequence>
<dbReference type="AlphaFoldDB" id="A0A7H8R8N2"/>
<dbReference type="SUPFAM" id="SSF142921">
    <property type="entry name" value="WGR domain-like"/>
    <property type="match status" value="1"/>
</dbReference>
<dbReference type="SUPFAM" id="SSF52113">
    <property type="entry name" value="BRCT domain"/>
    <property type="match status" value="1"/>
</dbReference>
<dbReference type="InterPro" id="IPR008893">
    <property type="entry name" value="WGR_domain"/>
</dbReference>
<feature type="domain" description="BRCT" evidence="2">
    <location>
        <begin position="1"/>
        <end position="78"/>
    </location>
</feature>
<feature type="compositionally biased region" description="Basic and acidic residues" evidence="1">
    <location>
        <begin position="102"/>
        <end position="111"/>
    </location>
</feature>
<dbReference type="KEGG" id="trg:TRUGW13939_09427"/>
<evidence type="ECO:0000256" key="1">
    <source>
        <dbReference type="SAM" id="MobiDB-lite"/>
    </source>
</evidence>
<proteinExistence type="predicted"/>